<accession>A0ABU1N345</accession>
<dbReference type="PROSITE" id="PS50042">
    <property type="entry name" value="CNMP_BINDING_3"/>
    <property type="match status" value="1"/>
</dbReference>
<dbReference type="EMBL" id="JAVDRL010000010">
    <property type="protein sequence ID" value="MDR6532865.1"/>
    <property type="molecule type" value="Genomic_DNA"/>
</dbReference>
<dbReference type="SUPFAM" id="SSF46785">
    <property type="entry name" value="Winged helix' DNA-binding domain"/>
    <property type="match status" value="1"/>
</dbReference>
<comment type="caution">
    <text evidence="6">The sequence shown here is derived from an EMBL/GenBank/DDBJ whole genome shotgun (WGS) entry which is preliminary data.</text>
</comment>
<evidence type="ECO:0000256" key="1">
    <source>
        <dbReference type="ARBA" id="ARBA00023015"/>
    </source>
</evidence>
<feature type="compositionally biased region" description="Low complexity" evidence="4">
    <location>
        <begin position="10"/>
        <end position="21"/>
    </location>
</feature>
<evidence type="ECO:0000313" key="6">
    <source>
        <dbReference type="EMBL" id="MDR6532865.1"/>
    </source>
</evidence>
<keyword evidence="3" id="KW-0804">Transcription</keyword>
<dbReference type="SMART" id="SM00419">
    <property type="entry name" value="HTH_CRP"/>
    <property type="match status" value="1"/>
</dbReference>
<evidence type="ECO:0000259" key="5">
    <source>
        <dbReference type="PROSITE" id="PS50042"/>
    </source>
</evidence>
<dbReference type="SUPFAM" id="SSF51206">
    <property type="entry name" value="cAMP-binding domain-like"/>
    <property type="match status" value="1"/>
</dbReference>
<dbReference type="CDD" id="cd00038">
    <property type="entry name" value="CAP_ED"/>
    <property type="match status" value="1"/>
</dbReference>
<keyword evidence="7" id="KW-1185">Reference proteome</keyword>
<dbReference type="SMART" id="SM00100">
    <property type="entry name" value="cNMP"/>
    <property type="match status" value="1"/>
</dbReference>
<dbReference type="Pfam" id="PF13545">
    <property type="entry name" value="HTH_Crp_2"/>
    <property type="match status" value="1"/>
</dbReference>
<dbReference type="InterPro" id="IPR012318">
    <property type="entry name" value="HTH_CRP"/>
</dbReference>
<evidence type="ECO:0000256" key="3">
    <source>
        <dbReference type="ARBA" id="ARBA00023163"/>
    </source>
</evidence>
<dbReference type="InterPro" id="IPR050397">
    <property type="entry name" value="Env_Response_Regulators"/>
</dbReference>
<feature type="domain" description="Cyclic nucleotide-binding" evidence="5">
    <location>
        <begin position="30"/>
        <end position="150"/>
    </location>
</feature>
<dbReference type="InterPro" id="IPR036390">
    <property type="entry name" value="WH_DNA-bd_sf"/>
</dbReference>
<dbReference type="RefSeq" id="WP_056750331.1">
    <property type="nucleotide sequence ID" value="NZ_JAVDRL010000010.1"/>
</dbReference>
<evidence type="ECO:0000256" key="4">
    <source>
        <dbReference type="SAM" id="MobiDB-lite"/>
    </source>
</evidence>
<reference evidence="6 7" key="1">
    <citation type="submission" date="2023-07" db="EMBL/GenBank/DDBJ databases">
        <title>Sorghum-associated microbial communities from plants grown in Nebraska, USA.</title>
        <authorList>
            <person name="Schachtman D."/>
        </authorList>
    </citation>
    <scope>NUCLEOTIDE SEQUENCE [LARGE SCALE GENOMIC DNA]</scope>
    <source>
        <strain evidence="6 7">DS2154</strain>
    </source>
</reference>
<organism evidence="6 7">
    <name type="scientific">Caulobacter rhizosphaerae</name>
    <dbReference type="NCBI Taxonomy" id="2010972"/>
    <lineage>
        <taxon>Bacteria</taxon>
        <taxon>Pseudomonadati</taxon>
        <taxon>Pseudomonadota</taxon>
        <taxon>Alphaproteobacteria</taxon>
        <taxon>Caulobacterales</taxon>
        <taxon>Caulobacteraceae</taxon>
        <taxon>Caulobacter</taxon>
    </lineage>
</organism>
<gene>
    <name evidence="6" type="ORF">J2800_003625</name>
</gene>
<keyword evidence="2" id="KW-0238">DNA-binding</keyword>
<evidence type="ECO:0000256" key="2">
    <source>
        <dbReference type="ARBA" id="ARBA00023125"/>
    </source>
</evidence>
<keyword evidence="1" id="KW-0805">Transcription regulation</keyword>
<dbReference type="Gene3D" id="2.60.120.10">
    <property type="entry name" value="Jelly Rolls"/>
    <property type="match status" value="1"/>
</dbReference>
<proteinExistence type="predicted"/>
<sequence length="249" mass="26981">MAVPPPSSPLAPSQAPLAPSPEGDYRANRLFRHMARDEIEALAPQVEHLHYGKGELIVQRLDESGGIHLLLKGALLANQYARSGREVGYRRISAGGYFGEISAIDGLPRSVNIVALEDVRVARLPQGLVQTLFERSPRFMRAILEDLANLTRALTDRLFELNAVSVACRVDIELLRMAASAGGDGREAVIHPCPTHAELAVLVGSQREPVTRELNRLAGLGIVAQTGRTLRVLNLPALADEIERIGGEV</sequence>
<dbReference type="InterPro" id="IPR014710">
    <property type="entry name" value="RmlC-like_jellyroll"/>
</dbReference>
<dbReference type="Proteomes" id="UP001262754">
    <property type="component" value="Unassembled WGS sequence"/>
</dbReference>
<dbReference type="PANTHER" id="PTHR24567:SF68">
    <property type="entry name" value="DNA-BINDING TRANSCRIPTIONAL DUAL REGULATOR CRP"/>
    <property type="match status" value="1"/>
</dbReference>
<dbReference type="InterPro" id="IPR000595">
    <property type="entry name" value="cNMP-bd_dom"/>
</dbReference>
<protein>
    <submittedName>
        <fullName evidence="6">CRP-like cAMP-binding protein</fullName>
    </submittedName>
</protein>
<dbReference type="InterPro" id="IPR036388">
    <property type="entry name" value="WH-like_DNA-bd_sf"/>
</dbReference>
<evidence type="ECO:0000313" key="7">
    <source>
        <dbReference type="Proteomes" id="UP001262754"/>
    </source>
</evidence>
<feature type="region of interest" description="Disordered" evidence="4">
    <location>
        <begin position="1"/>
        <end position="22"/>
    </location>
</feature>
<dbReference type="InterPro" id="IPR018490">
    <property type="entry name" value="cNMP-bd_dom_sf"/>
</dbReference>
<dbReference type="PANTHER" id="PTHR24567">
    <property type="entry name" value="CRP FAMILY TRANSCRIPTIONAL REGULATORY PROTEIN"/>
    <property type="match status" value="1"/>
</dbReference>
<name>A0ABU1N345_9CAUL</name>
<dbReference type="Pfam" id="PF00027">
    <property type="entry name" value="cNMP_binding"/>
    <property type="match status" value="1"/>
</dbReference>
<dbReference type="Gene3D" id="1.10.10.10">
    <property type="entry name" value="Winged helix-like DNA-binding domain superfamily/Winged helix DNA-binding domain"/>
    <property type="match status" value="1"/>
</dbReference>